<evidence type="ECO:0000313" key="4">
    <source>
        <dbReference type="Proteomes" id="UP000001695"/>
    </source>
</evidence>
<dbReference type="EMBL" id="CP001016">
    <property type="protein sequence ID" value="ACB95317.1"/>
    <property type="molecule type" value="Genomic_DNA"/>
</dbReference>
<dbReference type="Gene3D" id="1.10.287.110">
    <property type="entry name" value="DnaJ domain"/>
    <property type="match status" value="1"/>
</dbReference>
<keyword evidence="3" id="KW-0346">Stress response</keyword>
<protein>
    <submittedName>
        <fullName evidence="3">Heat shock protein DnaJ domain protein</fullName>
    </submittedName>
</protein>
<dbReference type="SUPFAM" id="SSF46565">
    <property type="entry name" value="Chaperone J-domain"/>
    <property type="match status" value="1"/>
</dbReference>
<evidence type="ECO:0000256" key="1">
    <source>
        <dbReference type="SAM" id="MobiDB-lite"/>
    </source>
</evidence>
<proteinExistence type="predicted"/>
<accession>B2ICP3</accession>
<dbReference type="InterPro" id="IPR050817">
    <property type="entry name" value="DjlA_DnaK_co-chaperone"/>
</dbReference>
<feature type="domain" description="J" evidence="2">
    <location>
        <begin position="107"/>
        <end position="177"/>
    </location>
</feature>
<sequence length="211" mass="24137">MDNEAIRRFTCSKSQGLPHSYVVAHQMNGEKNFVRPSKEILQKFVSNIRVQPEYIAVMVSAVVGYVSLSVAKEIKARYDTKKKLNNTSRKHQEETAQKAFSTADKPEWFKVLEVPSTASIDEIKIAYRKKIFEYHPDRVASLVQDFKDIAEQKSRLINEAYQVALRLKSREAMLNLSAPHWAPNQARVSEPFQPTPRQPRAKGAKVKVRVP</sequence>
<name>B2ICP3_BEII9</name>
<dbReference type="CDD" id="cd06257">
    <property type="entry name" value="DnaJ"/>
    <property type="match status" value="1"/>
</dbReference>
<reference evidence="3 4" key="2">
    <citation type="journal article" date="2010" name="J. Bacteriol.">
        <title>Complete genome sequence of Beijerinckia indica subsp. indica.</title>
        <authorList>
            <person name="Tamas I."/>
            <person name="Dedysh S.N."/>
            <person name="Liesack W."/>
            <person name="Stott M.B."/>
            <person name="Alam M."/>
            <person name="Murrell J.C."/>
            <person name="Dunfield P.F."/>
        </authorList>
    </citation>
    <scope>NUCLEOTIDE SEQUENCE [LARGE SCALE GENOMIC DNA]</scope>
    <source>
        <strain evidence="4">ATCC 9039 / DSM 1715 / NCIMB 8712</strain>
    </source>
</reference>
<gene>
    <name evidence="3" type="ordered locus">Bind_1686</name>
</gene>
<dbReference type="HOGENOM" id="CLU_1302907_0_0_5"/>
<dbReference type="PANTHER" id="PTHR24074">
    <property type="entry name" value="CO-CHAPERONE PROTEIN DJLA"/>
    <property type="match status" value="1"/>
</dbReference>
<dbReference type="AlphaFoldDB" id="B2ICP3"/>
<feature type="region of interest" description="Disordered" evidence="1">
    <location>
        <begin position="183"/>
        <end position="211"/>
    </location>
</feature>
<evidence type="ECO:0000259" key="2">
    <source>
        <dbReference type="PROSITE" id="PS50076"/>
    </source>
</evidence>
<dbReference type="PRINTS" id="PR00625">
    <property type="entry name" value="JDOMAIN"/>
</dbReference>
<dbReference type="PROSITE" id="PS50076">
    <property type="entry name" value="DNAJ_2"/>
    <property type="match status" value="1"/>
</dbReference>
<organism evidence="3 4">
    <name type="scientific">Beijerinckia indica subsp. indica (strain ATCC 9039 / DSM 1715 / NCIMB 8712)</name>
    <dbReference type="NCBI Taxonomy" id="395963"/>
    <lineage>
        <taxon>Bacteria</taxon>
        <taxon>Pseudomonadati</taxon>
        <taxon>Pseudomonadota</taxon>
        <taxon>Alphaproteobacteria</taxon>
        <taxon>Hyphomicrobiales</taxon>
        <taxon>Beijerinckiaceae</taxon>
        <taxon>Beijerinckia</taxon>
    </lineage>
</organism>
<dbReference type="STRING" id="395963.Bind_1686"/>
<dbReference type="Pfam" id="PF00226">
    <property type="entry name" value="DnaJ"/>
    <property type="match status" value="1"/>
</dbReference>
<evidence type="ECO:0000313" key="3">
    <source>
        <dbReference type="EMBL" id="ACB95317.1"/>
    </source>
</evidence>
<dbReference type="KEGG" id="bid:Bind_1686"/>
<dbReference type="InterPro" id="IPR036869">
    <property type="entry name" value="J_dom_sf"/>
</dbReference>
<keyword evidence="4" id="KW-1185">Reference proteome</keyword>
<reference evidence="4" key="1">
    <citation type="submission" date="2008-03" db="EMBL/GenBank/DDBJ databases">
        <title>Complete sequence of chromosome of Beijerinckia indica subsp. indica ATCC 9039.</title>
        <authorList>
            <consortium name="US DOE Joint Genome Institute"/>
            <person name="Copeland A."/>
            <person name="Lucas S."/>
            <person name="Lapidus A."/>
            <person name="Glavina del Rio T."/>
            <person name="Dalin E."/>
            <person name="Tice H."/>
            <person name="Bruce D."/>
            <person name="Goodwin L."/>
            <person name="Pitluck S."/>
            <person name="LaButti K."/>
            <person name="Schmutz J."/>
            <person name="Larimer F."/>
            <person name="Land M."/>
            <person name="Hauser L."/>
            <person name="Kyrpides N."/>
            <person name="Mikhailova N."/>
            <person name="Dunfield P.F."/>
            <person name="Dedysh S.N."/>
            <person name="Liesack W."/>
            <person name="Saw J.H."/>
            <person name="Alam M."/>
            <person name="Chen Y."/>
            <person name="Murrell J.C."/>
            <person name="Richardson P."/>
        </authorList>
    </citation>
    <scope>NUCLEOTIDE SEQUENCE [LARGE SCALE GENOMIC DNA]</scope>
    <source>
        <strain evidence="4">ATCC 9039 / DSM 1715 / NCIMB 8712</strain>
    </source>
</reference>
<dbReference type="eggNOG" id="COG0484">
    <property type="taxonomic scope" value="Bacteria"/>
</dbReference>
<feature type="compositionally biased region" description="Basic residues" evidence="1">
    <location>
        <begin position="199"/>
        <end position="211"/>
    </location>
</feature>
<dbReference type="Proteomes" id="UP000001695">
    <property type="component" value="Chromosome"/>
</dbReference>
<dbReference type="InterPro" id="IPR001623">
    <property type="entry name" value="DnaJ_domain"/>
</dbReference>
<dbReference type="SMART" id="SM00271">
    <property type="entry name" value="DnaJ"/>
    <property type="match status" value="1"/>
</dbReference>